<reference evidence="1" key="2">
    <citation type="submission" date="2003-12" db="EMBL/GenBank/DDBJ databases">
        <title>Monterey Bay Coastal Ocean Microbial Observatory environmental clone sequencing.</title>
        <authorList>
            <person name="DeLong E.F."/>
        </authorList>
    </citation>
    <scope>NUCLEOTIDE SEQUENCE</scope>
</reference>
<dbReference type="InterPro" id="IPR028082">
    <property type="entry name" value="Peripla_BP_I"/>
</dbReference>
<dbReference type="Gene3D" id="3.40.50.2300">
    <property type="match status" value="2"/>
</dbReference>
<name>Q6SEZ7_9BACT</name>
<accession>Q6SEZ7</accession>
<reference evidence="1" key="1">
    <citation type="submission" date="2003-11" db="EMBL/GenBank/DDBJ databases">
        <authorList>
            <person name="Heidelberg J.F."/>
            <person name="Eisen J.A."/>
            <person name="Nelson W.C."/>
            <person name="DeLong E.F."/>
        </authorList>
    </citation>
    <scope>NUCLEOTIDE SEQUENCE</scope>
</reference>
<dbReference type="AlphaFoldDB" id="Q6SEZ7"/>
<dbReference type="EMBL" id="AY458649">
    <property type="protein sequence ID" value="AAR38425.1"/>
    <property type="molecule type" value="Genomic_DNA"/>
</dbReference>
<proteinExistence type="predicted"/>
<dbReference type="InterPro" id="IPR022478">
    <property type="entry name" value="ABC_transptr_sub-bd_PQQ"/>
</dbReference>
<evidence type="ECO:0008006" key="2">
    <source>
        <dbReference type="Google" id="ProtNLM"/>
    </source>
</evidence>
<sequence length="384" mass="42060">MTHLLGLLTIFLIWPMGVLAQLSISVGYLKVEQPRGASLSNIDPTPVDAGLAGARLGAGDNLTSGTFLGHKYKLLETRVDSRGDVQAAARVLLADVAVLIVDASLQDLVAIADLPGAQNRIVFNVAAGGSALRDDACRANLLHSGVSDLMRSDALIQFLSSKRWRRISIIAGPRQRDTDFMQAIQRSAAKFRLQIVWDVDADMRRNAAQEVPILTQNFKAHDVTMVIDTSDDFGRYIAYNTWQAKPIVGTEGLAARGWSEVIERWGAAQLQSRFEALSGRSMRADDYAAWAAMRSVGEAVTRTGSAEAATLRSYMLSDQFELAGFKGRALSYRDWNGQLRQPIPLVTDRAMVAIAPLPGFLHQQTELDTLGLDRFESRCQAFQP</sequence>
<protein>
    <recommendedName>
        <fullName evidence="2">Leucine-binding protein domain-containing protein</fullName>
    </recommendedName>
</protein>
<organism evidence="1">
    <name type="scientific">uncultured marine bacterium 582</name>
    <dbReference type="NCBI Taxonomy" id="257402"/>
    <lineage>
        <taxon>Bacteria</taxon>
        <taxon>environmental samples</taxon>
    </lineage>
</organism>
<dbReference type="NCBIfam" id="TIGR03863">
    <property type="entry name" value="PQQ_ABC_bind"/>
    <property type="match status" value="1"/>
</dbReference>
<dbReference type="SUPFAM" id="SSF53822">
    <property type="entry name" value="Periplasmic binding protein-like I"/>
    <property type="match status" value="1"/>
</dbReference>
<dbReference type="CDD" id="cd06268">
    <property type="entry name" value="PBP1_ABC_transporter_LIVBP-like"/>
    <property type="match status" value="1"/>
</dbReference>
<gene>
    <name evidence="1" type="ORF">MBMO_EBAC080-L028H02.90</name>
</gene>
<evidence type="ECO:0000313" key="1">
    <source>
        <dbReference type="EMBL" id="AAR38425.1"/>
    </source>
</evidence>